<protein>
    <submittedName>
        <fullName evidence="2">Arsenate reductase-like protein</fullName>
    </submittedName>
</protein>
<sequence>MKIYYYPSCSTCKKALKWLDNSELKYEKEHIVDANLTRKEIENIYKKSKLDIKKFFNTSGKVYKELDLKNKLLNMNESEKLELLASNGMLLKRPLLVEGNKVIVGFNEKEYEEKLK</sequence>
<dbReference type="InterPro" id="IPR006660">
    <property type="entry name" value="Arsenate_reductase-like"/>
</dbReference>
<organism evidence="2 3">
    <name type="scientific">Sebaldella termitidis (strain ATCC 33386 / NCTC 11300)</name>
    <dbReference type="NCBI Taxonomy" id="526218"/>
    <lineage>
        <taxon>Bacteria</taxon>
        <taxon>Fusobacteriati</taxon>
        <taxon>Fusobacteriota</taxon>
        <taxon>Fusobacteriia</taxon>
        <taxon>Fusobacteriales</taxon>
        <taxon>Leptotrichiaceae</taxon>
        <taxon>Sebaldella</taxon>
    </lineage>
</organism>
<comment type="similarity">
    <text evidence="1">Belongs to the ArsC family.</text>
</comment>
<dbReference type="InterPro" id="IPR006504">
    <property type="entry name" value="Tscrpt_reg_Spx/MgsR"/>
</dbReference>
<dbReference type="PROSITE" id="PS51353">
    <property type="entry name" value="ARSC"/>
    <property type="match status" value="1"/>
</dbReference>
<dbReference type="NCBIfam" id="TIGR01617">
    <property type="entry name" value="arsC_related"/>
    <property type="match status" value="1"/>
</dbReference>
<dbReference type="Pfam" id="PF03960">
    <property type="entry name" value="ArsC"/>
    <property type="match status" value="1"/>
</dbReference>
<proteinExistence type="inferred from homology"/>
<dbReference type="PANTHER" id="PTHR30041:SF8">
    <property type="entry name" value="PROTEIN YFFB"/>
    <property type="match status" value="1"/>
</dbReference>
<dbReference type="PANTHER" id="PTHR30041">
    <property type="entry name" value="ARSENATE REDUCTASE"/>
    <property type="match status" value="1"/>
</dbReference>
<dbReference type="SUPFAM" id="SSF52833">
    <property type="entry name" value="Thioredoxin-like"/>
    <property type="match status" value="1"/>
</dbReference>
<gene>
    <name evidence="2" type="ordered locus">Sterm_1227</name>
</gene>
<dbReference type="HOGENOM" id="CLU_116644_2_0_0"/>
<reference evidence="3" key="1">
    <citation type="submission" date="2009-09" db="EMBL/GenBank/DDBJ databases">
        <title>The complete chromosome of Sebaldella termitidis ATCC 33386.</title>
        <authorList>
            <consortium name="US DOE Joint Genome Institute (JGI-PGF)"/>
            <person name="Lucas S."/>
            <person name="Copeland A."/>
            <person name="Lapidus A."/>
            <person name="Glavina del Rio T."/>
            <person name="Dalin E."/>
            <person name="Tice H."/>
            <person name="Bruce D."/>
            <person name="Goodwin L."/>
            <person name="Pitluck S."/>
            <person name="Kyrpides N."/>
            <person name="Mavromatis K."/>
            <person name="Ivanova N."/>
            <person name="Mikhailova N."/>
            <person name="Sims D."/>
            <person name="Meincke L."/>
            <person name="Brettin T."/>
            <person name="Detter J.C."/>
            <person name="Han C."/>
            <person name="Larimer F."/>
            <person name="Land M."/>
            <person name="Hauser L."/>
            <person name="Markowitz V."/>
            <person name="Cheng J.F."/>
            <person name="Hugenholtz P."/>
            <person name="Woyke T."/>
            <person name="Wu D."/>
            <person name="Eisen J.A."/>
        </authorList>
    </citation>
    <scope>NUCLEOTIDE SEQUENCE [LARGE SCALE GENOMIC DNA]</scope>
    <source>
        <strain evidence="3">ATCC 33386 / NCTC 11300</strain>
    </source>
</reference>
<evidence type="ECO:0000313" key="3">
    <source>
        <dbReference type="Proteomes" id="UP000000845"/>
    </source>
</evidence>
<dbReference type="AlphaFoldDB" id="D1AH61"/>
<reference evidence="2 3" key="2">
    <citation type="journal article" date="2010" name="Stand. Genomic Sci.">
        <title>Complete genome sequence of Sebaldella termitidis type strain (NCTC 11300).</title>
        <authorList>
            <person name="Harmon-Smith M."/>
            <person name="Celia L."/>
            <person name="Chertkov O."/>
            <person name="Lapidus A."/>
            <person name="Copeland A."/>
            <person name="Glavina Del Rio T."/>
            <person name="Nolan M."/>
            <person name="Lucas S."/>
            <person name="Tice H."/>
            <person name="Cheng J.F."/>
            <person name="Han C."/>
            <person name="Detter J.C."/>
            <person name="Bruce D."/>
            <person name="Goodwin L."/>
            <person name="Pitluck S."/>
            <person name="Pati A."/>
            <person name="Liolios K."/>
            <person name="Ivanova N."/>
            <person name="Mavromatis K."/>
            <person name="Mikhailova N."/>
            <person name="Chen A."/>
            <person name="Palaniappan K."/>
            <person name="Land M."/>
            <person name="Hauser L."/>
            <person name="Chang Y.J."/>
            <person name="Jeffries C.D."/>
            <person name="Brettin T."/>
            <person name="Goker M."/>
            <person name="Beck B."/>
            <person name="Bristow J."/>
            <person name="Eisen J.A."/>
            <person name="Markowitz V."/>
            <person name="Hugenholtz P."/>
            <person name="Kyrpides N.C."/>
            <person name="Klenk H.P."/>
            <person name="Chen F."/>
        </authorList>
    </citation>
    <scope>NUCLEOTIDE SEQUENCE [LARGE SCALE GENOMIC DNA]</scope>
    <source>
        <strain evidence="3">ATCC 33386 / NCTC 11300</strain>
    </source>
</reference>
<dbReference type="KEGG" id="str:Sterm_1227"/>
<dbReference type="EMBL" id="CP001739">
    <property type="protein sequence ID" value="ACZ08095.1"/>
    <property type="molecule type" value="Genomic_DNA"/>
</dbReference>
<dbReference type="STRING" id="526218.Sterm_1227"/>
<dbReference type="Proteomes" id="UP000000845">
    <property type="component" value="Chromosome"/>
</dbReference>
<evidence type="ECO:0000256" key="1">
    <source>
        <dbReference type="PROSITE-ProRule" id="PRU01282"/>
    </source>
</evidence>
<keyword evidence="3" id="KW-1185">Reference proteome</keyword>
<accession>D1AH61</accession>
<dbReference type="RefSeq" id="WP_012860691.1">
    <property type="nucleotide sequence ID" value="NC_013517.1"/>
</dbReference>
<evidence type="ECO:0000313" key="2">
    <source>
        <dbReference type="EMBL" id="ACZ08095.1"/>
    </source>
</evidence>
<dbReference type="InterPro" id="IPR036249">
    <property type="entry name" value="Thioredoxin-like_sf"/>
</dbReference>
<name>D1AH61_SEBTE</name>
<dbReference type="eggNOG" id="COG1393">
    <property type="taxonomic scope" value="Bacteria"/>
</dbReference>
<dbReference type="Gene3D" id="3.40.30.10">
    <property type="entry name" value="Glutaredoxin"/>
    <property type="match status" value="1"/>
</dbReference>